<gene>
    <name evidence="4" type="ORF">SAMN05216230_108211</name>
    <name evidence="3" type="ORF">V0R55_25690</name>
</gene>
<dbReference type="GO" id="GO:0019867">
    <property type="term" value="C:outer membrane"/>
    <property type="evidence" value="ECO:0007669"/>
    <property type="project" value="InterPro"/>
</dbReference>
<dbReference type="EMBL" id="FOEQ01000008">
    <property type="protein sequence ID" value="SER49116.1"/>
    <property type="molecule type" value="Genomic_DNA"/>
</dbReference>
<dbReference type="InterPro" id="IPR036709">
    <property type="entry name" value="Autotransporte_beta_dom_sf"/>
</dbReference>
<dbReference type="SUPFAM" id="SSF103515">
    <property type="entry name" value="Autotransporter"/>
    <property type="match status" value="1"/>
</dbReference>
<sequence>MPPLNLRKTLLALLIGASPAPAMALPQTIALTDAGYKGDHQSYADDLEFSGSFTGLGQDAIVLANSQVMGNLTLGSAINDNTTIAVDMVHRSDGIRITDTDLSGFLTNRGNVITTSLDGAALRLSASTVDDDLTNEGLLKAGTSFSYNNGGPTYGIDLSSSGSSISRIHGNLVNAAGARIIAIGRNSRAINLAGANLEERVVNRGEISATGPGAIAIHATTDASNRPAVLAGIDNQGQIFAGDQGAQGIVLDGASLFDSLGRHIDNSGRIVAADTAIRIGNTTLDGPGVPPWQKANGDLNIFNSGEIWGNVAIDASGSNRPVELIMRKGSMIQGDLLGLANIEVEGDSTYGVAYGGRGSNSIRLANNGWLDVGDSSEPPTTFSLQSLHATLDGNLRVADNSALGMWLAASTDPSTAVLKVSGIAEFGQNARILLEPEDTDFQAGGSRYLLLEAGQVQVLDAGGLQVDPDGKPKVASTSAMLDVLTSTLDDNKVYAVVSTKPTEALDQIVAAQGGNGNAQQALGSLSQAGLLARLGNQDPLFLAAAGADEAQLARLAEQLAPEVSDGARQAAITSQRLIGNAIDGRTHSLRAHTANASPRTSGVWMQSLYSDASQQQRDGIAGYNAYSRGVAVGADGQVNDQLTLGAAYSFIDTDVNGRRGNKTQVQSHAFSLYGSYALDNYFVDASLTYGVNDNEGKREIAGSRAKSDYDSNLLGLNLIGGYGWQVNPRLLVEPRLAARYSRVDIDSYREKGSSAALKVKDQRYEAIELGAGIRLAGNLPLGAGSLEPQLKLMAYHDFAADPVQNSSSFVLGSTPFVTRGASVSRNSYEAGVGADYKLGAVSVGVSYDYVTKSGFDADVFSAQVRYAF</sequence>
<organism evidence="4 5">
    <name type="scientific">Pseudomonas soli</name>
    <dbReference type="NCBI Taxonomy" id="1306993"/>
    <lineage>
        <taxon>Bacteria</taxon>
        <taxon>Pseudomonadati</taxon>
        <taxon>Pseudomonadota</taxon>
        <taxon>Gammaproteobacteria</taxon>
        <taxon>Pseudomonadales</taxon>
        <taxon>Pseudomonadaceae</taxon>
        <taxon>Pseudomonas</taxon>
    </lineage>
</organism>
<dbReference type="SMART" id="SM00869">
    <property type="entry name" value="Autotransporter"/>
    <property type="match status" value="1"/>
</dbReference>
<dbReference type="EMBL" id="JAZDQQ010000038">
    <property type="protein sequence ID" value="MEE1883560.1"/>
    <property type="molecule type" value="Genomic_DNA"/>
</dbReference>
<reference evidence="3 6" key="2">
    <citation type="submission" date="2024-01" db="EMBL/GenBank/DDBJ databases">
        <title>Unpublished Manusciprt.</title>
        <authorList>
            <person name="Duman M."/>
            <person name="Valdes E.G."/>
            <person name="Ajmi N."/>
            <person name="Altun S."/>
            <person name="Saticioglu I.B."/>
        </authorList>
    </citation>
    <scope>NUCLEOTIDE SEQUENCE [LARGE SCALE GENOMIC DNA]</scope>
    <source>
        <strain evidence="3 6">139P</strain>
    </source>
</reference>
<keyword evidence="1" id="KW-0732">Signal</keyword>
<dbReference type="AlphaFoldDB" id="A0A1H9PLC3"/>
<dbReference type="RefSeq" id="WP_244891335.1">
    <property type="nucleotide sequence ID" value="NZ_FOEQ01000008.1"/>
</dbReference>
<dbReference type="Proteomes" id="UP001329505">
    <property type="component" value="Unassembled WGS sequence"/>
</dbReference>
<dbReference type="Pfam" id="PF03797">
    <property type="entry name" value="Autotransporter"/>
    <property type="match status" value="1"/>
</dbReference>
<dbReference type="PROSITE" id="PS51208">
    <property type="entry name" value="AUTOTRANSPORTER"/>
    <property type="match status" value="1"/>
</dbReference>
<dbReference type="InterPro" id="IPR005546">
    <property type="entry name" value="Autotransporte_beta"/>
</dbReference>
<feature type="chain" id="PRO_5011726656" evidence="1">
    <location>
        <begin position="25"/>
        <end position="868"/>
    </location>
</feature>
<evidence type="ECO:0000259" key="2">
    <source>
        <dbReference type="PROSITE" id="PS51208"/>
    </source>
</evidence>
<proteinExistence type="predicted"/>
<protein>
    <submittedName>
        <fullName evidence="3">Autotransporter outer membrane beta-barrel domain-containing protein</fullName>
    </submittedName>
    <submittedName>
        <fullName evidence="4">Outer membrane autotransporter barrel domain-containing protein</fullName>
    </submittedName>
</protein>
<evidence type="ECO:0000256" key="1">
    <source>
        <dbReference type="SAM" id="SignalP"/>
    </source>
</evidence>
<evidence type="ECO:0000313" key="3">
    <source>
        <dbReference type="EMBL" id="MEE1883560.1"/>
    </source>
</evidence>
<dbReference type="InterPro" id="IPR006315">
    <property type="entry name" value="OM_autotransptr_brl_dom"/>
</dbReference>
<evidence type="ECO:0000313" key="6">
    <source>
        <dbReference type="Proteomes" id="UP001329505"/>
    </source>
</evidence>
<dbReference type="Proteomes" id="UP000199221">
    <property type="component" value="Unassembled WGS sequence"/>
</dbReference>
<reference evidence="4 5" key="1">
    <citation type="submission" date="2016-10" db="EMBL/GenBank/DDBJ databases">
        <authorList>
            <person name="de Groot N.N."/>
        </authorList>
    </citation>
    <scope>NUCLEOTIDE SEQUENCE [LARGE SCALE GENOMIC DNA]</scope>
    <source>
        <strain evidence="4 5">LMG 27941</strain>
    </source>
</reference>
<feature type="signal peptide" evidence="1">
    <location>
        <begin position="1"/>
        <end position="24"/>
    </location>
</feature>
<evidence type="ECO:0000313" key="4">
    <source>
        <dbReference type="EMBL" id="SER49116.1"/>
    </source>
</evidence>
<accession>A0A1H9PLC3</accession>
<feature type="domain" description="Autotransporter" evidence="2">
    <location>
        <begin position="596"/>
        <end position="868"/>
    </location>
</feature>
<dbReference type="NCBIfam" id="TIGR01414">
    <property type="entry name" value="autotrans_barl"/>
    <property type="match status" value="1"/>
</dbReference>
<dbReference type="Gene3D" id="2.40.128.130">
    <property type="entry name" value="Autotransporter beta-domain"/>
    <property type="match status" value="1"/>
</dbReference>
<keyword evidence="6" id="KW-1185">Reference proteome</keyword>
<name>A0A1H9PLC3_9PSED</name>
<evidence type="ECO:0000313" key="5">
    <source>
        <dbReference type="Proteomes" id="UP000199221"/>
    </source>
</evidence>